<dbReference type="GO" id="GO:0004497">
    <property type="term" value="F:monooxygenase activity"/>
    <property type="evidence" value="ECO:0007669"/>
    <property type="project" value="UniProtKB-KW"/>
</dbReference>
<evidence type="ECO:0000256" key="1">
    <source>
        <dbReference type="ARBA" id="ARBA00004167"/>
    </source>
</evidence>
<dbReference type="GO" id="GO:0020037">
    <property type="term" value="F:heme binding"/>
    <property type="evidence" value="ECO:0007669"/>
    <property type="project" value="InterPro"/>
</dbReference>
<keyword evidence="6" id="KW-1133">Transmembrane helix</keyword>
<dbReference type="SUPFAM" id="SSF48264">
    <property type="entry name" value="Cytochrome P450"/>
    <property type="match status" value="2"/>
</dbReference>
<protein>
    <recommendedName>
        <fullName evidence="13">Cytochrome P450 CYP749A22-like</fullName>
    </recommendedName>
</protein>
<evidence type="ECO:0000313" key="11">
    <source>
        <dbReference type="EMBL" id="KAH7515811.1"/>
    </source>
</evidence>
<keyword evidence="7" id="KW-0560">Oxidoreductase</keyword>
<evidence type="ECO:0000256" key="2">
    <source>
        <dbReference type="ARBA" id="ARBA00010617"/>
    </source>
</evidence>
<reference evidence="11" key="1">
    <citation type="journal article" date="2021" name="Front. Plant Sci.">
        <title>Chromosome-Scale Genome Assembly for Chinese Sour Jujube and Insights Into Its Genome Evolution and Domestication Signature.</title>
        <authorList>
            <person name="Shen L.-Y."/>
            <person name="Luo H."/>
            <person name="Wang X.-L."/>
            <person name="Wang X.-M."/>
            <person name="Qiu X.-J."/>
            <person name="Liu H."/>
            <person name="Zhou S.-S."/>
            <person name="Jia K.-H."/>
            <person name="Nie S."/>
            <person name="Bao Y.-T."/>
            <person name="Zhang R.-G."/>
            <person name="Yun Q.-Z."/>
            <person name="Chai Y.-H."/>
            <person name="Lu J.-Y."/>
            <person name="Li Y."/>
            <person name="Zhao S.-W."/>
            <person name="Mao J.-F."/>
            <person name="Jia S.-G."/>
            <person name="Mao Y.-M."/>
        </authorList>
    </citation>
    <scope>NUCLEOTIDE SEQUENCE</scope>
    <source>
        <strain evidence="11">AT0</strain>
        <tissue evidence="11">Leaf</tissue>
    </source>
</reference>
<keyword evidence="4" id="KW-0812">Transmembrane</keyword>
<accession>A0A978ULV9</accession>
<comment type="caution">
    <text evidence="11">The sequence shown here is derived from an EMBL/GenBank/DDBJ whole genome shotgun (WGS) entry which is preliminary data.</text>
</comment>
<dbReference type="GO" id="GO:0005506">
    <property type="term" value="F:iron ion binding"/>
    <property type="evidence" value="ECO:0007669"/>
    <property type="project" value="InterPro"/>
</dbReference>
<sequence length="275" mass="31076">MEILDNKDDAFQKTENEGIINKLLEDGLVIAKGGQGGEIAENWPVMAFLERGMIPAMISSVKMMLQRWKSYGGIEEVYEEFTLLTSEVIYRTAFGSSCMKGKDIFEMLMRLVLLTSKNTLKLRFPGIRVAEANENNPASFFPFGMRPRHCVGNKFAITQAKIAFSMILQRYTFTLSPAYVHSPFQFSTLNPRHGIQWYGAIPELVVTEQELIKEKLDNRNRAFPKAGNEGNIEKILGDGLGSTEGEKWGKLRKLANYAFHGESLKVCKLLALLFY</sequence>
<evidence type="ECO:0000313" key="12">
    <source>
        <dbReference type="Proteomes" id="UP000813462"/>
    </source>
</evidence>
<evidence type="ECO:0000256" key="4">
    <source>
        <dbReference type="ARBA" id="ARBA00022692"/>
    </source>
</evidence>
<evidence type="ECO:0000256" key="7">
    <source>
        <dbReference type="ARBA" id="ARBA00023002"/>
    </source>
</evidence>
<evidence type="ECO:0008006" key="13">
    <source>
        <dbReference type="Google" id="ProtNLM"/>
    </source>
</evidence>
<organism evidence="11 12">
    <name type="scientific">Ziziphus jujuba var. spinosa</name>
    <dbReference type="NCBI Taxonomy" id="714518"/>
    <lineage>
        <taxon>Eukaryota</taxon>
        <taxon>Viridiplantae</taxon>
        <taxon>Streptophyta</taxon>
        <taxon>Embryophyta</taxon>
        <taxon>Tracheophyta</taxon>
        <taxon>Spermatophyta</taxon>
        <taxon>Magnoliopsida</taxon>
        <taxon>eudicotyledons</taxon>
        <taxon>Gunneridae</taxon>
        <taxon>Pentapetalae</taxon>
        <taxon>rosids</taxon>
        <taxon>fabids</taxon>
        <taxon>Rosales</taxon>
        <taxon>Rhamnaceae</taxon>
        <taxon>Paliureae</taxon>
        <taxon>Ziziphus</taxon>
    </lineage>
</organism>
<gene>
    <name evidence="11" type="ORF">FEM48_Zijuj10G0065900</name>
</gene>
<dbReference type="Gene3D" id="1.10.630.10">
    <property type="entry name" value="Cytochrome P450"/>
    <property type="match status" value="3"/>
</dbReference>
<dbReference type="PANTHER" id="PTHR24282:SF20">
    <property type="entry name" value="CYTOCHROME P450 CYP749A22-LIKE"/>
    <property type="match status" value="1"/>
</dbReference>
<dbReference type="Pfam" id="PF00067">
    <property type="entry name" value="p450"/>
    <property type="match status" value="1"/>
</dbReference>
<keyword evidence="8" id="KW-0408">Iron</keyword>
<keyword evidence="3" id="KW-0349">Heme</keyword>
<dbReference type="EMBL" id="JAEACU010000010">
    <property type="protein sequence ID" value="KAH7515811.1"/>
    <property type="molecule type" value="Genomic_DNA"/>
</dbReference>
<evidence type="ECO:0000256" key="9">
    <source>
        <dbReference type="ARBA" id="ARBA00023033"/>
    </source>
</evidence>
<evidence type="ECO:0000256" key="8">
    <source>
        <dbReference type="ARBA" id="ARBA00023004"/>
    </source>
</evidence>
<evidence type="ECO:0000256" key="10">
    <source>
        <dbReference type="ARBA" id="ARBA00023136"/>
    </source>
</evidence>
<dbReference type="InterPro" id="IPR036396">
    <property type="entry name" value="Cyt_P450_sf"/>
</dbReference>
<proteinExistence type="inferred from homology"/>
<keyword evidence="10" id="KW-0472">Membrane</keyword>
<comment type="subcellular location">
    <subcellularLocation>
        <location evidence="1">Membrane</location>
        <topology evidence="1">Single-pass membrane protein</topology>
    </subcellularLocation>
</comment>
<dbReference type="PANTHER" id="PTHR24282">
    <property type="entry name" value="CYTOCHROME P450 FAMILY MEMBER"/>
    <property type="match status" value="1"/>
</dbReference>
<comment type="similarity">
    <text evidence="2">Belongs to the cytochrome P450 family.</text>
</comment>
<evidence type="ECO:0000256" key="5">
    <source>
        <dbReference type="ARBA" id="ARBA00022723"/>
    </source>
</evidence>
<dbReference type="AlphaFoldDB" id="A0A978ULV9"/>
<dbReference type="InterPro" id="IPR050665">
    <property type="entry name" value="Cytochrome_P450_Monooxygen"/>
</dbReference>
<name>A0A978ULV9_ZIZJJ</name>
<dbReference type="Proteomes" id="UP000813462">
    <property type="component" value="Unassembled WGS sequence"/>
</dbReference>
<keyword evidence="9" id="KW-0503">Monooxygenase</keyword>
<dbReference type="GO" id="GO:0016705">
    <property type="term" value="F:oxidoreductase activity, acting on paired donors, with incorporation or reduction of molecular oxygen"/>
    <property type="evidence" value="ECO:0007669"/>
    <property type="project" value="InterPro"/>
</dbReference>
<evidence type="ECO:0000256" key="3">
    <source>
        <dbReference type="ARBA" id="ARBA00022617"/>
    </source>
</evidence>
<dbReference type="GO" id="GO:0016020">
    <property type="term" value="C:membrane"/>
    <property type="evidence" value="ECO:0007669"/>
    <property type="project" value="UniProtKB-SubCell"/>
</dbReference>
<evidence type="ECO:0000256" key="6">
    <source>
        <dbReference type="ARBA" id="ARBA00022989"/>
    </source>
</evidence>
<keyword evidence="5" id="KW-0479">Metal-binding</keyword>
<dbReference type="InterPro" id="IPR001128">
    <property type="entry name" value="Cyt_P450"/>
</dbReference>